<feature type="domain" description="HTH tetR-type" evidence="2">
    <location>
        <begin position="14"/>
        <end position="37"/>
    </location>
</feature>
<feature type="domain" description="Transcriptional regulator TetR C-terminal Proteobacteria type" evidence="3">
    <location>
        <begin position="61"/>
        <end position="99"/>
    </location>
</feature>
<dbReference type="InterPro" id="IPR009057">
    <property type="entry name" value="Homeodomain-like_sf"/>
</dbReference>
<reference evidence="5" key="1">
    <citation type="journal article" date="2019" name="Int. J. Syst. Evol. Microbiol.">
        <title>The Global Catalogue of Microorganisms (GCM) 10K type strain sequencing project: providing services to taxonomists for standard genome sequencing and annotation.</title>
        <authorList>
            <consortium name="The Broad Institute Genomics Platform"/>
            <consortium name="The Broad Institute Genome Sequencing Center for Infectious Disease"/>
            <person name="Wu L."/>
            <person name="Ma J."/>
        </authorList>
    </citation>
    <scope>NUCLEOTIDE SEQUENCE [LARGE SCALE GENOMIC DNA]</scope>
    <source>
        <strain evidence="5">SHR3</strain>
    </source>
</reference>
<organism evidence="4 5">
    <name type="scientific">Thauera sinica</name>
    <dbReference type="NCBI Taxonomy" id="2665146"/>
    <lineage>
        <taxon>Bacteria</taxon>
        <taxon>Pseudomonadati</taxon>
        <taxon>Pseudomonadota</taxon>
        <taxon>Betaproteobacteria</taxon>
        <taxon>Rhodocyclales</taxon>
        <taxon>Zoogloeaceae</taxon>
        <taxon>Thauera</taxon>
    </lineage>
</organism>
<evidence type="ECO:0000259" key="2">
    <source>
        <dbReference type="Pfam" id="PF00440"/>
    </source>
</evidence>
<accession>A0ABW1AMW2</accession>
<evidence type="ECO:0000313" key="5">
    <source>
        <dbReference type="Proteomes" id="UP001595974"/>
    </source>
</evidence>
<protein>
    <submittedName>
        <fullName evidence="4">TetR/AcrR family transcriptional regulator</fullName>
    </submittedName>
</protein>
<dbReference type="Pfam" id="PF14246">
    <property type="entry name" value="TetR_C_7"/>
    <property type="match status" value="1"/>
</dbReference>
<dbReference type="EMBL" id="JBHSOG010000011">
    <property type="protein sequence ID" value="MFC5768630.1"/>
    <property type="molecule type" value="Genomic_DNA"/>
</dbReference>
<dbReference type="Gene3D" id="1.10.357.10">
    <property type="entry name" value="Tetracycline Repressor, domain 2"/>
    <property type="match status" value="1"/>
</dbReference>
<keyword evidence="1" id="KW-0238">DNA-binding</keyword>
<dbReference type="Pfam" id="PF00440">
    <property type="entry name" value="TetR_N"/>
    <property type="match status" value="1"/>
</dbReference>
<sequence length="120" mass="13132">MGFEQFDQTCVFGAQAGVSKSTVCAHYPSKEALFAAMVESECAAMMEAIKRIALRPGRLAETLTELACTYLDIVLSPDGPAFYRVVITEAPRMPELGQDLPTLQWTRACQPHPGANSRRP</sequence>
<evidence type="ECO:0000256" key="1">
    <source>
        <dbReference type="ARBA" id="ARBA00023125"/>
    </source>
</evidence>
<dbReference type="Proteomes" id="UP001595974">
    <property type="component" value="Unassembled WGS sequence"/>
</dbReference>
<proteinExistence type="predicted"/>
<dbReference type="InterPro" id="IPR001647">
    <property type="entry name" value="HTH_TetR"/>
</dbReference>
<dbReference type="SUPFAM" id="SSF46689">
    <property type="entry name" value="Homeodomain-like"/>
    <property type="match status" value="1"/>
</dbReference>
<evidence type="ECO:0000313" key="4">
    <source>
        <dbReference type="EMBL" id="MFC5768630.1"/>
    </source>
</evidence>
<keyword evidence="5" id="KW-1185">Reference proteome</keyword>
<evidence type="ECO:0000259" key="3">
    <source>
        <dbReference type="Pfam" id="PF14246"/>
    </source>
</evidence>
<name>A0ABW1AMW2_9RHOO</name>
<gene>
    <name evidence="4" type="ORF">ACFPTN_04525</name>
</gene>
<dbReference type="RefSeq" id="WP_096450845.1">
    <property type="nucleotide sequence ID" value="NZ_JBHSOG010000011.1"/>
</dbReference>
<dbReference type="InterPro" id="IPR039536">
    <property type="entry name" value="TetR_C_Proteobacteria"/>
</dbReference>
<comment type="caution">
    <text evidence="4">The sequence shown here is derived from an EMBL/GenBank/DDBJ whole genome shotgun (WGS) entry which is preliminary data.</text>
</comment>